<sequence length="51" mass="5698">MVDTEVDCSEFERMVDTAASWSKVETMVGSEAACSEFVRMVDTAAAWFELE</sequence>
<evidence type="ECO:0000313" key="1">
    <source>
        <dbReference type="EMBL" id="ACR34669.1"/>
    </source>
</evidence>
<dbReference type="EMBL" id="BT084316">
    <property type="protein sequence ID" value="ACR34669.1"/>
    <property type="molecule type" value="mRNA"/>
</dbReference>
<organism evidence="1">
    <name type="scientific">Zea mays</name>
    <name type="common">Maize</name>
    <dbReference type="NCBI Taxonomy" id="4577"/>
    <lineage>
        <taxon>Eukaryota</taxon>
        <taxon>Viridiplantae</taxon>
        <taxon>Streptophyta</taxon>
        <taxon>Embryophyta</taxon>
        <taxon>Tracheophyta</taxon>
        <taxon>Spermatophyta</taxon>
        <taxon>Magnoliopsida</taxon>
        <taxon>Liliopsida</taxon>
        <taxon>Poales</taxon>
        <taxon>Poaceae</taxon>
        <taxon>PACMAD clade</taxon>
        <taxon>Panicoideae</taxon>
        <taxon>Andropogonodae</taxon>
        <taxon>Andropogoneae</taxon>
        <taxon>Tripsacinae</taxon>
        <taxon>Zea</taxon>
    </lineage>
</organism>
<reference evidence="1" key="1">
    <citation type="journal article" date="2009" name="PLoS Genet.">
        <title>Sequencing, mapping, and analysis of 27,455 maize full-length cDNAs.</title>
        <authorList>
            <person name="Soderlund C."/>
            <person name="Descour A."/>
            <person name="Kudrna D."/>
            <person name="Bomhoff M."/>
            <person name="Boyd L."/>
            <person name="Currie J."/>
            <person name="Angelova A."/>
            <person name="Collura K."/>
            <person name="Wissotski M."/>
            <person name="Ashley E."/>
            <person name="Morrow D."/>
            <person name="Fernandes J."/>
            <person name="Walbot V."/>
            <person name="Yu Y."/>
        </authorList>
    </citation>
    <scope>NUCLEOTIDE SEQUENCE</scope>
    <source>
        <strain evidence="1">B73</strain>
    </source>
</reference>
<name>C4J0G9_MAIZE</name>
<protein>
    <submittedName>
        <fullName evidence="1">Uncharacterized protein</fullName>
    </submittedName>
</protein>
<accession>C4J0G9</accession>
<proteinExistence type="evidence at transcript level"/>
<dbReference type="AlphaFoldDB" id="C4J0G9"/>
<reference evidence="1" key="2">
    <citation type="submission" date="2012-06" db="EMBL/GenBank/DDBJ databases">
        <authorList>
            <person name="Yu Y."/>
            <person name="Currie J."/>
            <person name="Lomeli R."/>
            <person name="Angelova A."/>
            <person name="Collura K."/>
            <person name="Wissotski M."/>
            <person name="Campos D."/>
            <person name="Kudrna D."/>
            <person name="Golser W."/>
            <person name="Ashely E."/>
            <person name="Descour A."/>
            <person name="Fernandes J."/>
            <person name="Soderlund C."/>
            <person name="Walbot V."/>
        </authorList>
    </citation>
    <scope>NUCLEOTIDE SEQUENCE</scope>
    <source>
        <strain evidence="1">B73</strain>
    </source>
</reference>